<dbReference type="SMART" id="SM00451">
    <property type="entry name" value="ZnF_U1"/>
    <property type="match status" value="1"/>
</dbReference>
<evidence type="ECO:0000256" key="1">
    <source>
        <dbReference type="ARBA" id="ARBA00004123"/>
    </source>
</evidence>
<evidence type="ECO:0000256" key="3">
    <source>
        <dbReference type="ARBA" id="ARBA00022771"/>
    </source>
</evidence>
<dbReference type="PANTHER" id="PTHR13173:SF10">
    <property type="entry name" value="WW DOMAIN-BINDING PROTEIN 4"/>
    <property type="match status" value="1"/>
</dbReference>
<dbReference type="InterPro" id="IPR036236">
    <property type="entry name" value="Znf_C2H2_sf"/>
</dbReference>
<evidence type="ECO:0000256" key="7">
    <source>
        <dbReference type="SAM" id="MobiDB-lite"/>
    </source>
</evidence>
<dbReference type="PROSITE" id="PS50171">
    <property type="entry name" value="ZF_MATRIN"/>
    <property type="match status" value="1"/>
</dbReference>
<dbReference type="InterPro" id="IPR000690">
    <property type="entry name" value="Matrin/U1-C_Znf_C2H2"/>
</dbReference>
<dbReference type="Proteomes" id="UP001054821">
    <property type="component" value="Chromosome 8"/>
</dbReference>
<name>A0AAD4UYX7_PRUDU</name>
<keyword evidence="3" id="KW-0863">Zinc-finger</keyword>
<comment type="caution">
    <text evidence="9">The sequence shown here is derived from an EMBL/GenBank/DDBJ whole genome shotgun (WGS) entry which is preliminary data.</text>
</comment>
<dbReference type="InterPro" id="IPR040023">
    <property type="entry name" value="WBP4"/>
</dbReference>
<comment type="subcellular location">
    <subcellularLocation>
        <location evidence="1">Nucleus</location>
    </subcellularLocation>
</comment>
<dbReference type="Pfam" id="PF06220">
    <property type="entry name" value="zf-U1"/>
    <property type="match status" value="1"/>
</dbReference>
<dbReference type="PANTHER" id="PTHR13173">
    <property type="entry name" value="WW DOMAIN BINDING PROTEIN 4"/>
    <property type="match status" value="1"/>
</dbReference>
<sequence>MFVCDRLRRTLLHQNHKFATMTEYWVSQGNKWCDFCKIYISNNPSSIRNHELGQRHKDNVAKKLADMRKEKVAKEKEEKEAERALLQIEAKAKRSYQKDVASFQEARDARAFDVEDDGQEKWQYNSTSGYYYNQSNGFYYDANSGFYYSDAIGKWVAQEEAYANPQFLSNAGYKETILKRPGSTSGAGPATENKGADKSQNGPPPGPVVSASLNPMRSVKGARSTLTQRKSRRLLNATTHFMQWLVLSCWLCDLALHFDCQKLLAGIANLVLQNDGCLSLLQCATAGQLG</sequence>
<dbReference type="InterPro" id="IPR041591">
    <property type="entry name" value="OCRE"/>
</dbReference>
<keyword evidence="4" id="KW-0862">Zinc</keyword>
<evidence type="ECO:0000256" key="5">
    <source>
        <dbReference type="ARBA" id="ARBA00023242"/>
    </source>
</evidence>
<protein>
    <recommendedName>
        <fullName evidence="8">Matrin-type domain-containing protein</fullName>
    </recommendedName>
</protein>
<evidence type="ECO:0000256" key="4">
    <source>
        <dbReference type="ARBA" id="ARBA00022833"/>
    </source>
</evidence>
<dbReference type="Pfam" id="PF17780">
    <property type="entry name" value="OCRE"/>
    <property type="match status" value="1"/>
</dbReference>
<evidence type="ECO:0000313" key="9">
    <source>
        <dbReference type="EMBL" id="KAI5314532.1"/>
    </source>
</evidence>
<evidence type="ECO:0000313" key="10">
    <source>
        <dbReference type="Proteomes" id="UP001054821"/>
    </source>
</evidence>
<feature type="region of interest" description="Disordered" evidence="7">
    <location>
        <begin position="179"/>
        <end position="214"/>
    </location>
</feature>
<keyword evidence="2" id="KW-0479">Metal-binding</keyword>
<evidence type="ECO:0000256" key="6">
    <source>
        <dbReference type="SAM" id="Coils"/>
    </source>
</evidence>
<dbReference type="AlphaFoldDB" id="A0AAD4UYX7"/>
<dbReference type="InterPro" id="IPR013085">
    <property type="entry name" value="U1-CZ_Znf_C2H2"/>
</dbReference>
<keyword evidence="6" id="KW-0175">Coiled coil</keyword>
<organism evidence="9 10">
    <name type="scientific">Prunus dulcis</name>
    <name type="common">Almond</name>
    <name type="synonym">Amygdalus dulcis</name>
    <dbReference type="NCBI Taxonomy" id="3755"/>
    <lineage>
        <taxon>Eukaryota</taxon>
        <taxon>Viridiplantae</taxon>
        <taxon>Streptophyta</taxon>
        <taxon>Embryophyta</taxon>
        <taxon>Tracheophyta</taxon>
        <taxon>Spermatophyta</taxon>
        <taxon>Magnoliopsida</taxon>
        <taxon>eudicotyledons</taxon>
        <taxon>Gunneridae</taxon>
        <taxon>Pentapetalae</taxon>
        <taxon>rosids</taxon>
        <taxon>fabids</taxon>
        <taxon>Rosales</taxon>
        <taxon>Rosaceae</taxon>
        <taxon>Amygdaloideae</taxon>
        <taxon>Amygdaleae</taxon>
        <taxon>Prunus</taxon>
    </lineage>
</organism>
<dbReference type="Gene3D" id="3.30.160.60">
    <property type="entry name" value="Classic Zinc Finger"/>
    <property type="match status" value="1"/>
</dbReference>
<keyword evidence="5" id="KW-0539">Nucleus</keyword>
<feature type="coiled-coil region" evidence="6">
    <location>
        <begin position="57"/>
        <end position="94"/>
    </location>
</feature>
<dbReference type="GO" id="GO:0008270">
    <property type="term" value="F:zinc ion binding"/>
    <property type="evidence" value="ECO:0007669"/>
    <property type="project" value="UniProtKB-KW"/>
</dbReference>
<proteinExistence type="predicted"/>
<dbReference type="EMBL" id="JAJFAZ020000008">
    <property type="protein sequence ID" value="KAI5314532.1"/>
    <property type="molecule type" value="Genomic_DNA"/>
</dbReference>
<dbReference type="GO" id="GO:0000398">
    <property type="term" value="P:mRNA splicing, via spliceosome"/>
    <property type="evidence" value="ECO:0007669"/>
    <property type="project" value="InterPro"/>
</dbReference>
<dbReference type="GO" id="GO:0071011">
    <property type="term" value="C:precatalytic spliceosome"/>
    <property type="evidence" value="ECO:0007669"/>
    <property type="project" value="TreeGrafter"/>
</dbReference>
<evidence type="ECO:0000259" key="8">
    <source>
        <dbReference type="PROSITE" id="PS50171"/>
    </source>
</evidence>
<feature type="domain" description="Matrin-type" evidence="8">
    <location>
        <begin position="31"/>
        <end position="62"/>
    </location>
</feature>
<gene>
    <name evidence="9" type="ORF">L3X38_043708</name>
</gene>
<dbReference type="GO" id="GO:0003723">
    <property type="term" value="F:RNA binding"/>
    <property type="evidence" value="ECO:0007669"/>
    <property type="project" value="TreeGrafter"/>
</dbReference>
<evidence type="ECO:0000256" key="2">
    <source>
        <dbReference type="ARBA" id="ARBA00022723"/>
    </source>
</evidence>
<dbReference type="InterPro" id="IPR003604">
    <property type="entry name" value="Matrin/U1-like-C_Znf_C2H2"/>
</dbReference>
<reference evidence="9 10" key="1">
    <citation type="journal article" date="2022" name="G3 (Bethesda)">
        <title>Whole-genome sequence and methylome profiling of the almond [Prunus dulcis (Mill.) D.A. Webb] cultivar 'Nonpareil'.</title>
        <authorList>
            <person name="D'Amico-Willman K.M."/>
            <person name="Ouma W.Z."/>
            <person name="Meulia T."/>
            <person name="Sideli G.M."/>
            <person name="Gradziel T.M."/>
            <person name="Fresnedo-Ramirez J."/>
        </authorList>
    </citation>
    <scope>NUCLEOTIDE SEQUENCE [LARGE SCALE GENOMIC DNA]</scope>
    <source>
        <strain evidence="9">Clone GOH B32 T37-40</strain>
    </source>
</reference>
<keyword evidence="10" id="KW-1185">Reference proteome</keyword>
<accession>A0AAD4UYX7</accession>
<dbReference type="SUPFAM" id="SSF57667">
    <property type="entry name" value="beta-beta-alpha zinc fingers"/>
    <property type="match status" value="1"/>
</dbReference>